<proteinExistence type="predicted"/>
<sequence length="235" mass="26100">MNSNRYTRVLHTSPSDSTEVAIQCASNAPRLCVSHPNFSLVAFAAADSCPFDYAGGKHPAASSSFIGYRTREKKETDFHCFECGTQLEFIIYEGFRRAFGSGVVAASQVVMAVIWNNDWGGRRPLRPKNYQQDVVNVSTRSHASPPPLRLLQEVALGSRRLPRWPSASSFLFRISSENKWDDGESCGDRKQQQQRVGDMLSGGSSEGWGGGSLVAARWMPPLPSFFWAETVEREM</sequence>
<dbReference type="Proteomes" id="UP000235145">
    <property type="component" value="Unassembled WGS sequence"/>
</dbReference>
<evidence type="ECO:0000313" key="2">
    <source>
        <dbReference type="EMBL" id="KAJ0224771.1"/>
    </source>
</evidence>
<gene>
    <name evidence="2" type="ORF">LSAT_V11C100039190</name>
</gene>
<evidence type="ECO:0000256" key="1">
    <source>
        <dbReference type="SAM" id="MobiDB-lite"/>
    </source>
</evidence>
<dbReference type="AlphaFoldDB" id="A0A9R1WLQ0"/>
<comment type="caution">
    <text evidence="2">The sequence shown here is derived from an EMBL/GenBank/DDBJ whole genome shotgun (WGS) entry which is preliminary data.</text>
</comment>
<feature type="region of interest" description="Disordered" evidence="1">
    <location>
        <begin position="180"/>
        <end position="207"/>
    </location>
</feature>
<name>A0A9R1WLQ0_LACSA</name>
<evidence type="ECO:0000313" key="3">
    <source>
        <dbReference type="Proteomes" id="UP000235145"/>
    </source>
</evidence>
<accession>A0A9R1WLQ0</accession>
<keyword evidence="3" id="KW-1185">Reference proteome</keyword>
<feature type="compositionally biased region" description="Basic and acidic residues" evidence="1">
    <location>
        <begin position="180"/>
        <end position="191"/>
    </location>
</feature>
<organism evidence="2 3">
    <name type="scientific">Lactuca sativa</name>
    <name type="common">Garden lettuce</name>
    <dbReference type="NCBI Taxonomy" id="4236"/>
    <lineage>
        <taxon>Eukaryota</taxon>
        <taxon>Viridiplantae</taxon>
        <taxon>Streptophyta</taxon>
        <taxon>Embryophyta</taxon>
        <taxon>Tracheophyta</taxon>
        <taxon>Spermatophyta</taxon>
        <taxon>Magnoliopsida</taxon>
        <taxon>eudicotyledons</taxon>
        <taxon>Gunneridae</taxon>
        <taxon>Pentapetalae</taxon>
        <taxon>asterids</taxon>
        <taxon>campanulids</taxon>
        <taxon>Asterales</taxon>
        <taxon>Asteraceae</taxon>
        <taxon>Cichorioideae</taxon>
        <taxon>Cichorieae</taxon>
        <taxon>Lactucinae</taxon>
        <taxon>Lactuca</taxon>
    </lineage>
</organism>
<protein>
    <submittedName>
        <fullName evidence="2">Uncharacterized protein</fullName>
    </submittedName>
</protein>
<reference evidence="2 3" key="1">
    <citation type="journal article" date="2017" name="Nat. Commun.">
        <title>Genome assembly with in vitro proximity ligation data and whole-genome triplication in lettuce.</title>
        <authorList>
            <person name="Reyes-Chin-Wo S."/>
            <person name="Wang Z."/>
            <person name="Yang X."/>
            <person name="Kozik A."/>
            <person name="Arikit S."/>
            <person name="Song C."/>
            <person name="Xia L."/>
            <person name="Froenicke L."/>
            <person name="Lavelle D.O."/>
            <person name="Truco M.J."/>
            <person name="Xia R."/>
            <person name="Zhu S."/>
            <person name="Xu C."/>
            <person name="Xu H."/>
            <person name="Xu X."/>
            <person name="Cox K."/>
            <person name="Korf I."/>
            <person name="Meyers B.C."/>
            <person name="Michelmore R.W."/>
        </authorList>
    </citation>
    <scope>NUCLEOTIDE SEQUENCE [LARGE SCALE GENOMIC DNA]</scope>
    <source>
        <strain evidence="3">cv. Salinas</strain>
        <tissue evidence="2">Seedlings</tissue>
    </source>
</reference>
<dbReference type="EMBL" id="NBSK02000001">
    <property type="protein sequence ID" value="KAJ0224771.1"/>
    <property type="molecule type" value="Genomic_DNA"/>
</dbReference>